<evidence type="ECO:0000313" key="12">
    <source>
        <dbReference type="Proteomes" id="UP001190640"/>
    </source>
</evidence>
<evidence type="ECO:0000256" key="6">
    <source>
        <dbReference type="ARBA" id="ARBA00022777"/>
    </source>
</evidence>
<keyword evidence="12" id="KW-1185">Reference proteome</keyword>
<name>A0AA97KNP3_EUBMA</name>
<dbReference type="FunFam" id="3.30.200.20:FF:000003">
    <property type="entry name" value="Non-specific serine/threonine protein kinase"/>
    <property type="match status" value="1"/>
</dbReference>
<evidence type="ECO:0000256" key="8">
    <source>
        <dbReference type="ARBA" id="ARBA00047899"/>
    </source>
</evidence>
<dbReference type="EC" id="2.7.11.1" evidence="2"/>
<dbReference type="GeneID" id="129324246"/>
<dbReference type="GO" id="GO:0035556">
    <property type="term" value="P:intracellular signal transduction"/>
    <property type="evidence" value="ECO:0007669"/>
    <property type="project" value="TreeGrafter"/>
</dbReference>
<evidence type="ECO:0000256" key="3">
    <source>
        <dbReference type="ARBA" id="ARBA00022527"/>
    </source>
</evidence>
<feature type="domain" description="Protein kinase" evidence="11">
    <location>
        <begin position="59"/>
        <end position="318"/>
    </location>
</feature>
<proteinExistence type="inferred from homology"/>
<protein>
    <recommendedName>
        <fullName evidence="2">non-specific serine/threonine protein kinase</fullName>
        <ecNumber evidence="2">2.7.11.1</ecNumber>
    </recommendedName>
</protein>
<feature type="compositionally biased region" description="Basic and acidic residues" evidence="10">
    <location>
        <begin position="12"/>
        <end position="30"/>
    </location>
</feature>
<evidence type="ECO:0000313" key="13">
    <source>
        <dbReference type="RefSeq" id="XP_054827375.1"/>
    </source>
</evidence>
<evidence type="ECO:0000256" key="4">
    <source>
        <dbReference type="ARBA" id="ARBA00022679"/>
    </source>
</evidence>
<evidence type="ECO:0000256" key="10">
    <source>
        <dbReference type="SAM" id="MobiDB-lite"/>
    </source>
</evidence>
<dbReference type="InterPro" id="IPR008271">
    <property type="entry name" value="Ser/Thr_kinase_AS"/>
</dbReference>
<dbReference type="GO" id="GO:0005737">
    <property type="term" value="C:cytoplasm"/>
    <property type="evidence" value="ECO:0007669"/>
    <property type="project" value="TreeGrafter"/>
</dbReference>
<feature type="region of interest" description="Disordered" evidence="10">
    <location>
        <begin position="1"/>
        <end position="30"/>
    </location>
</feature>
<accession>A0AA97KNP3</accession>
<dbReference type="PANTHER" id="PTHR24346">
    <property type="entry name" value="MAP/MICROTUBULE AFFINITY-REGULATING KINASE"/>
    <property type="match status" value="1"/>
</dbReference>
<comment type="similarity">
    <text evidence="1">Belongs to the protein kinase superfamily. CAMK Ser/Thr protein kinase family. SNF1 subfamily.</text>
</comment>
<dbReference type="InterPro" id="IPR000719">
    <property type="entry name" value="Prot_kinase_dom"/>
</dbReference>
<dbReference type="Proteomes" id="UP001190640">
    <property type="component" value="Chromosome 1"/>
</dbReference>
<evidence type="ECO:0000256" key="2">
    <source>
        <dbReference type="ARBA" id="ARBA00012513"/>
    </source>
</evidence>
<evidence type="ECO:0000256" key="5">
    <source>
        <dbReference type="ARBA" id="ARBA00022741"/>
    </source>
</evidence>
<dbReference type="SMART" id="SM00220">
    <property type="entry name" value="S_TKc"/>
    <property type="match status" value="1"/>
</dbReference>
<evidence type="ECO:0000256" key="7">
    <source>
        <dbReference type="ARBA" id="ARBA00022840"/>
    </source>
</evidence>
<dbReference type="PROSITE" id="PS00108">
    <property type="entry name" value="PROTEIN_KINASE_ST"/>
    <property type="match status" value="1"/>
</dbReference>
<dbReference type="RefSeq" id="XP_054827375.1">
    <property type="nucleotide sequence ID" value="XM_054971400.1"/>
</dbReference>
<sequence length="711" mass="81139">MPAAIRAAPDGRATDKANPERILPDGEKNNTDVQLPACFSKMTQESRKNFPHTKQVGNYLVGRMINKGSFAKVMEGLHIPTGEKVAIKVIDKKKAKQDSYVLKNMKREPRIHQMIKHPNIVQLYETLETENSYYMVMELCLGGDLMDRICEKKKLEEREVKKYAWQIMSAVEHLHRHGIVHRDLKIENFLLDENNSIKIVDFGLSNVMKFEGLSQELLNTQCGSPAYAAPELLAHKKYGPKVDVWSIGVSMFAMLTGTLPFTVEPFNIKQLHLKMINGEINPIPPDISTGAVHFIYSFLEPDPAKRPAIKEAMKDKWLIDGNIRKPLNSLTHKNRLRPDDLNPIVLNYMKETMELNLSNVVNVLINNKPSSIMAMYYLLLKKFIKYQKERRTMKKEKLDGKLLINLSQDADIPVSQKIEQVAAENLKTRDSETFPFVLNSEIPYAIQEDEIAISLENQEILPEVSKFAERELVHFEPPISPDKFCSCEPLNLMLLNPQENVKDFAEARKLYLTEKPSSTLENNPAYSTNNQVQRSSAACMSKLTPRSAIENRIVNKSPLAFQDLRVKHLFKTTDESLSVRAWQYQEKDSNTVLVMETPQLLPRLRQVALRDSLTKKISWMGQQQSNGSLPVCTSGSRPPVFPLTQQQTLMVRSVKQSKEKSKEFFNSGSVRRNYVQLKHTAKDTDLNFPVLSPPYQTKSGKKSEILRLDFA</sequence>
<reference evidence="13" key="1">
    <citation type="submission" date="2025-08" db="UniProtKB">
        <authorList>
            <consortium name="RefSeq"/>
        </authorList>
    </citation>
    <scope>IDENTIFICATION</scope>
    <source>
        <tissue evidence="13">Blood</tissue>
    </source>
</reference>
<keyword evidence="4" id="KW-0808">Transferase</keyword>
<comment type="catalytic activity">
    <reaction evidence="9">
        <text>L-seryl-[protein] + ATP = O-phospho-L-seryl-[protein] + ADP + H(+)</text>
        <dbReference type="Rhea" id="RHEA:17989"/>
        <dbReference type="Rhea" id="RHEA-COMP:9863"/>
        <dbReference type="Rhea" id="RHEA-COMP:11604"/>
        <dbReference type="ChEBI" id="CHEBI:15378"/>
        <dbReference type="ChEBI" id="CHEBI:29999"/>
        <dbReference type="ChEBI" id="CHEBI:30616"/>
        <dbReference type="ChEBI" id="CHEBI:83421"/>
        <dbReference type="ChEBI" id="CHEBI:456216"/>
        <dbReference type="EC" id="2.7.11.1"/>
    </reaction>
</comment>
<keyword evidence="3" id="KW-0723">Serine/threonine-protein kinase</keyword>
<dbReference type="AlphaFoldDB" id="A0AA97KNP3"/>
<keyword evidence="5" id="KW-0547">Nucleotide-binding</keyword>
<organism evidence="12 13">
    <name type="scientific">Eublepharis macularius</name>
    <name type="common">Leopard gecko</name>
    <name type="synonym">Cyrtodactylus macularius</name>
    <dbReference type="NCBI Taxonomy" id="481883"/>
    <lineage>
        <taxon>Eukaryota</taxon>
        <taxon>Metazoa</taxon>
        <taxon>Chordata</taxon>
        <taxon>Craniata</taxon>
        <taxon>Vertebrata</taxon>
        <taxon>Euteleostomi</taxon>
        <taxon>Lepidosauria</taxon>
        <taxon>Squamata</taxon>
        <taxon>Bifurcata</taxon>
        <taxon>Gekkota</taxon>
        <taxon>Eublepharidae</taxon>
        <taxon>Eublepharinae</taxon>
        <taxon>Eublepharis</taxon>
    </lineage>
</organism>
<dbReference type="Gene3D" id="1.10.510.10">
    <property type="entry name" value="Transferase(Phosphotransferase) domain 1"/>
    <property type="match status" value="1"/>
</dbReference>
<keyword evidence="7" id="KW-0067">ATP-binding</keyword>
<dbReference type="PROSITE" id="PS50011">
    <property type="entry name" value="PROTEIN_KINASE_DOM"/>
    <property type="match status" value="1"/>
</dbReference>
<keyword evidence="6" id="KW-0418">Kinase</keyword>
<dbReference type="SUPFAM" id="SSF56112">
    <property type="entry name" value="Protein kinase-like (PK-like)"/>
    <property type="match status" value="1"/>
</dbReference>
<dbReference type="GO" id="GO:0005524">
    <property type="term" value="F:ATP binding"/>
    <property type="evidence" value="ECO:0007669"/>
    <property type="project" value="UniProtKB-KW"/>
</dbReference>
<comment type="catalytic activity">
    <reaction evidence="8">
        <text>L-threonyl-[protein] + ATP = O-phospho-L-threonyl-[protein] + ADP + H(+)</text>
        <dbReference type="Rhea" id="RHEA:46608"/>
        <dbReference type="Rhea" id="RHEA-COMP:11060"/>
        <dbReference type="Rhea" id="RHEA-COMP:11605"/>
        <dbReference type="ChEBI" id="CHEBI:15378"/>
        <dbReference type="ChEBI" id="CHEBI:30013"/>
        <dbReference type="ChEBI" id="CHEBI:30616"/>
        <dbReference type="ChEBI" id="CHEBI:61977"/>
        <dbReference type="ChEBI" id="CHEBI:456216"/>
        <dbReference type="EC" id="2.7.11.1"/>
    </reaction>
</comment>
<dbReference type="PANTHER" id="PTHR24346:SF101">
    <property type="entry name" value="PROTEIN KINASE DOMAIN-CONTAINING PROTEIN"/>
    <property type="match status" value="1"/>
</dbReference>
<evidence type="ECO:0000256" key="1">
    <source>
        <dbReference type="ARBA" id="ARBA00006234"/>
    </source>
</evidence>
<evidence type="ECO:0000259" key="11">
    <source>
        <dbReference type="PROSITE" id="PS50011"/>
    </source>
</evidence>
<dbReference type="KEGG" id="emc:129324246"/>
<dbReference type="GO" id="GO:0004674">
    <property type="term" value="F:protein serine/threonine kinase activity"/>
    <property type="evidence" value="ECO:0007669"/>
    <property type="project" value="UniProtKB-KW"/>
</dbReference>
<dbReference type="InterPro" id="IPR011009">
    <property type="entry name" value="Kinase-like_dom_sf"/>
</dbReference>
<evidence type="ECO:0000256" key="9">
    <source>
        <dbReference type="ARBA" id="ARBA00048679"/>
    </source>
</evidence>
<gene>
    <name evidence="13" type="primary">LOC129324246</name>
</gene>
<dbReference type="Pfam" id="PF00069">
    <property type="entry name" value="Pkinase"/>
    <property type="match status" value="1"/>
</dbReference>
<dbReference type="FunFam" id="1.10.510.10:FF:000391">
    <property type="entry name" value="Hormonally up-regulated neu tumor-associated kinase"/>
    <property type="match status" value="1"/>
</dbReference>